<keyword evidence="1" id="KW-0732">Signal</keyword>
<dbReference type="eggNOG" id="COG1840">
    <property type="taxonomic scope" value="Bacteria"/>
</dbReference>
<accession>K2LJ04</accession>
<dbReference type="CDD" id="cd13544">
    <property type="entry name" value="PBP2_Fbp_like_1"/>
    <property type="match status" value="1"/>
</dbReference>
<dbReference type="Pfam" id="PF13343">
    <property type="entry name" value="SBP_bac_6"/>
    <property type="match status" value="1"/>
</dbReference>
<reference evidence="2 3" key="1">
    <citation type="journal article" date="2012" name="J. Bacteriol.">
        <title>Genome Sequence of Nitratireductor pacificus Type Strain pht-3B.</title>
        <authorList>
            <person name="Lai Q."/>
            <person name="Li G."/>
            <person name="Shao Z."/>
        </authorList>
    </citation>
    <scope>NUCLEOTIDE SEQUENCE [LARGE SCALE GENOMIC DNA]</scope>
    <source>
        <strain evidence="3">pht-3B</strain>
    </source>
</reference>
<dbReference type="EMBL" id="AMRM01000020">
    <property type="protein sequence ID" value="EKF17669.1"/>
    <property type="molecule type" value="Genomic_DNA"/>
</dbReference>
<dbReference type="PANTHER" id="PTHR30006">
    <property type="entry name" value="THIAMINE-BINDING PERIPLASMIC PROTEIN-RELATED"/>
    <property type="match status" value="1"/>
</dbReference>
<dbReference type="Gene3D" id="3.40.190.10">
    <property type="entry name" value="Periplasmic binding protein-like II"/>
    <property type="match status" value="2"/>
</dbReference>
<dbReference type="STRING" id="391937.NA2_16457"/>
<evidence type="ECO:0000313" key="2">
    <source>
        <dbReference type="EMBL" id="EKF17669.1"/>
    </source>
</evidence>
<evidence type="ECO:0000256" key="1">
    <source>
        <dbReference type="ARBA" id="ARBA00022729"/>
    </source>
</evidence>
<evidence type="ECO:0000313" key="3">
    <source>
        <dbReference type="Proteomes" id="UP000006786"/>
    </source>
</evidence>
<organism evidence="2 3">
    <name type="scientific">Nitratireductor pacificus pht-3B</name>
    <dbReference type="NCBI Taxonomy" id="391937"/>
    <lineage>
        <taxon>Bacteria</taxon>
        <taxon>Pseudomonadati</taxon>
        <taxon>Pseudomonadota</taxon>
        <taxon>Alphaproteobacteria</taxon>
        <taxon>Hyphomicrobiales</taxon>
        <taxon>Phyllobacteriaceae</taxon>
        <taxon>Nitratireductor</taxon>
    </lineage>
</organism>
<dbReference type="AlphaFoldDB" id="K2LJ04"/>
<name>K2LJ04_9HYPH</name>
<dbReference type="PATRIC" id="fig|391937.3.peg.3378"/>
<dbReference type="GO" id="GO:0030976">
    <property type="term" value="F:thiamine pyrophosphate binding"/>
    <property type="evidence" value="ECO:0007669"/>
    <property type="project" value="TreeGrafter"/>
</dbReference>
<sequence>MVRKSSGEILAQIRAEKDNPKVDVWWGGTGDPQLQAAAEGLLEAYSSPVHSELLPWAQNFHDISGGRATGIYAGALGFAYNTQILEKKGLTAPSCWKDLASETYRGEVQIANPNSSGTAYTALATLVQIFGEDEAYRYLGELNENVNSYTKSGSAPVKAAARGETLIGIAFMHDAVTQKQAGFPIEIVAPCEGTGYEIGAVSVIKGARNLDNAKLFVDYALSAEGQATGAAAGQNQVPSNGKATVPPEAPDIATIKLVDYDFATYGSADMRTHLLSRFDGEVKTAH</sequence>
<gene>
    <name evidence="2" type="ORF">NA2_16457</name>
</gene>
<dbReference type="GO" id="GO:0015888">
    <property type="term" value="P:thiamine transport"/>
    <property type="evidence" value="ECO:0007669"/>
    <property type="project" value="TreeGrafter"/>
</dbReference>
<comment type="caution">
    <text evidence="2">The sequence shown here is derived from an EMBL/GenBank/DDBJ whole genome shotgun (WGS) entry which is preliminary data.</text>
</comment>
<dbReference type="PANTHER" id="PTHR30006:SF2">
    <property type="entry name" value="ABC TRANSPORTER SUBSTRATE-BINDING PROTEIN"/>
    <property type="match status" value="1"/>
</dbReference>
<proteinExistence type="predicted"/>
<dbReference type="GO" id="GO:0030288">
    <property type="term" value="C:outer membrane-bounded periplasmic space"/>
    <property type="evidence" value="ECO:0007669"/>
    <property type="project" value="TreeGrafter"/>
</dbReference>
<dbReference type="Proteomes" id="UP000006786">
    <property type="component" value="Unassembled WGS sequence"/>
</dbReference>
<dbReference type="SUPFAM" id="SSF53850">
    <property type="entry name" value="Periplasmic binding protein-like II"/>
    <property type="match status" value="1"/>
</dbReference>
<protein>
    <submittedName>
        <fullName evidence="2">ABC transporter substrate-binding protein</fullName>
    </submittedName>
</protein>
<dbReference type="GO" id="GO:0030975">
    <property type="term" value="F:thiamine binding"/>
    <property type="evidence" value="ECO:0007669"/>
    <property type="project" value="TreeGrafter"/>
</dbReference>
<keyword evidence="3" id="KW-1185">Reference proteome</keyword>